<reference evidence="3" key="3">
    <citation type="submission" date="2020-12" db="UniProtKB">
        <authorList>
            <consortium name="EnsemblPlants"/>
        </authorList>
    </citation>
    <scope>IDENTIFICATION</scope>
</reference>
<dbReference type="AlphaFoldDB" id="A0A2K1KU70"/>
<dbReference type="InterPro" id="IPR036249">
    <property type="entry name" value="Thioredoxin-like_sf"/>
</dbReference>
<proteinExistence type="predicted"/>
<evidence type="ECO:0000313" key="4">
    <source>
        <dbReference type="Proteomes" id="UP000006727"/>
    </source>
</evidence>
<sequence length="302" mass="33167">MSRLCCCFGRSKVNDGAENVTKSSSTNGTKEGKLKEDAKREKQNQSLVLVEYFTSQGCKSCPSADLEFAKLGQGLAQDATGGVPIIALAYHVDYWNHLGWRDPFSSASWTLRQKAYGEKMQQDSISTPGIIVQGCAHAEGDKMESVTGLIKAAQRFPGPDVLEASYELPFRSTLRVSLTLAYKKRVEKQALDVMVAIYQNGQVTECSAGGNRGKFLSNEFVVRGLEKACSLHDWPAKKAITGQVQFGLWDGFIRAKCGLVVFLQDPSTLEIRGAERVELPESIDSMEPKEEGEESFSDALFT</sequence>
<dbReference type="Gramene" id="Pp3c3_11900V3.2">
    <property type="protein sequence ID" value="Pp3c3_11900V3.2"/>
    <property type="gene ID" value="Pp3c3_11900"/>
</dbReference>
<dbReference type="FunCoup" id="A0A2K1KU70">
    <property type="interactions" value="15"/>
</dbReference>
<feature type="compositionally biased region" description="Basic and acidic residues" evidence="1">
    <location>
        <begin position="30"/>
        <end position="39"/>
    </location>
</feature>
<dbReference type="PANTHER" id="PTHR36057">
    <property type="match status" value="1"/>
</dbReference>
<dbReference type="Pfam" id="PF06764">
    <property type="entry name" value="DUF1223"/>
    <property type="match status" value="1"/>
</dbReference>
<dbReference type="GeneID" id="112280413"/>
<dbReference type="Proteomes" id="UP000006727">
    <property type="component" value="Chromosome 3"/>
</dbReference>
<accession>A0A2K1KU70</accession>
<dbReference type="InterPro" id="IPR010634">
    <property type="entry name" value="DUF1223"/>
</dbReference>
<protein>
    <recommendedName>
        <fullName evidence="5">DUF1223 domain-containing protein</fullName>
    </recommendedName>
</protein>
<name>A0A2K1KU70_PHYPA</name>
<gene>
    <name evidence="3" type="primary">LOC112280413</name>
    <name evidence="2" type="ORF">PHYPA_004312</name>
</gene>
<reference evidence="2 4" key="2">
    <citation type="journal article" date="2018" name="Plant J.">
        <title>The Physcomitrella patens chromosome-scale assembly reveals moss genome structure and evolution.</title>
        <authorList>
            <person name="Lang D."/>
            <person name="Ullrich K.K."/>
            <person name="Murat F."/>
            <person name="Fuchs J."/>
            <person name="Jenkins J."/>
            <person name="Haas F.B."/>
            <person name="Piednoel M."/>
            <person name="Gundlach H."/>
            <person name="Van Bel M."/>
            <person name="Meyberg R."/>
            <person name="Vives C."/>
            <person name="Morata J."/>
            <person name="Symeonidi A."/>
            <person name="Hiss M."/>
            <person name="Muchero W."/>
            <person name="Kamisugi Y."/>
            <person name="Saleh O."/>
            <person name="Blanc G."/>
            <person name="Decker E.L."/>
            <person name="van Gessel N."/>
            <person name="Grimwood J."/>
            <person name="Hayes R.D."/>
            <person name="Graham S.W."/>
            <person name="Gunter L.E."/>
            <person name="McDaniel S.F."/>
            <person name="Hoernstein S.N.W."/>
            <person name="Larsson A."/>
            <person name="Li F.W."/>
            <person name="Perroud P.F."/>
            <person name="Phillips J."/>
            <person name="Ranjan P."/>
            <person name="Rokshar D.S."/>
            <person name="Rothfels C.J."/>
            <person name="Schneider L."/>
            <person name="Shu S."/>
            <person name="Stevenson D.W."/>
            <person name="Thummler F."/>
            <person name="Tillich M."/>
            <person name="Villarreal Aguilar J.C."/>
            <person name="Widiez T."/>
            <person name="Wong G.K."/>
            <person name="Wymore A."/>
            <person name="Zhang Y."/>
            <person name="Zimmer A.D."/>
            <person name="Quatrano R.S."/>
            <person name="Mayer K.F.X."/>
            <person name="Goodstein D."/>
            <person name="Casacuberta J.M."/>
            <person name="Vandepoele K."/>
            <person name="Reski R."/>
            <person name="Cuming A.C."/>
            <person name="Tuskan G.A."/>
            <person name="Maumus F."/>
            <person name="Salse J."/>
            <person name="Schmutz J."/>
            <person name="Rensing S.A."/>
        </authorList>
    </citation>
    <scope>NUCLEOTIDE SEQUENCE [LARGE SCALE GENOMIC DNA]</scope>
    <source>
        <strain evidence="3 4">cv. Gransden 2004</strain>
    </source>
</reference>
<dbReference type="EMBL" id="ABEU02000003">
    <property type="protein sequence ID" value="PNR57318.1"/>
    <property type="molecule type" value="Genomic_DNA"/>
</dbReference>
<dbReference type="PaxDb" id="3218-PP1S74_249V6.1"/>
<organism evidence="2">
    <name type="scientific">Physcomitrium patens</name>
    <name type="common">Spreading-leaved earth moss</name>
    <name type="synonym">Physcomitrella patens</name>
    <dbReference type="NCBI Taxonomy" id="3218"/>
    <lineage>
        <taxon>Eukaryota</taxon>
        <taxon>Viridiplantae</taxon>
        <taxon>Streptophyta</taxon>
        <taxon>Embryophyta</taxon>
        <taxon>Bryophyta</taxon>
        <taxon>Bryophytina</taxon>
        <taxon>Bryopsida</taxon>
        <taxon>Funariidae</taxon>
        <taxon>Funariales</taxon>
        <taxon>Funariaceae</taxon>
        <taxon>Physcomitrium</taxon>
    </lineage>
</organism>
<dbReference type="Gramene" id="Pp3c3_11900V3.1">
    <property type="protein sequence ID" value="Pp3c3_11900V3.1"/>
    <property type="gene ID" value="Pp3c3_11900"/>
</dbReference>
<dbReference type="OrthoDB" id="938668at2759"/>
<dbReference type="PANTHER" id="PTHR36057:SF1">
    <property type="entry name" value="LIPOPROTEIN LIPID ATTACHMENT SITE-LIKE PROTEIN, PUTATIVE (DUF1223)-RELATED"/>
    <property type="match status" value="1"/>
</dbReference>
<reference evidence="2 4" key="1">
    <citation type="journal article" date="2008" name="Science">
        <title>The Physcomitrella genome reveals evolutionary insights into the conquest of land by plants.</title>
        <authorList>
            <person name="Rensing S."/>
            <person name="Lang D."/>
            <person name="Zimmer A."/>
            <person name="Terry A."/>
            <person name="Salamov A."/>
            <person name="Shapiro H."/>
            <person name="Nishiyama T."/>
            <person name="Perroud P.-F."/>
            <person name="Lindquist E."/>
            <person name="Kamisugi Y."/>
            <person name="Tanahashi T."/>
            <person name="Sakakibara K."/>
            <person name="Fujita T."/>
            <person name="Oishi K."/>
            <person name="Shin-I T."/>
            <person name="Kuroki Y."/>
            <person name="Toyoda A."/>
            <person name="Suzuki Y."/>
            <person name="Hashimoto A."/>
            <person name="Yamaguchi K."/>
            <person name="Sugano A."/>
            <person name="Kohara Y."/>
            <person name="Fujiyama A."/>
            <person name="Anterola A."/>
            <person name="Aoki S."/>
            <person name="Ashton N."/>
            <person name="Barbazuk W.B."/>
            <person name="Barker E."/>
            <person name="Bennetzen J."/>
            <person name="Bezanilla M."/>
            <person name="Blankenship R."/>
            <person name="Cho S.H."/>
            <person name="Dutcher S."/>
            <person name="Estelle M."/>
            <person name="Fawcett J.A."/>
            <person name="Gundlach H."/>
            <person name="Hanada K."/>
            <person name="Heyl A."/>
            <person name="Hicks K.A."/>
            <person name="Hugh J."/>
            <person name="Lohr M."/>
            <person name="Mayer K."/>
            <person name="Melkozernov A."/>
            <person name="Murata T."/>
            <person name="Nelson D."/>
            <person name="Pils B."/>
            <person name="Prigge M."/>
            <person name="Reiss B."/>
            <person name="Renner T."/>
            <person name="Rombauts S."/>
            <person name="Rushton P."/>
            <person name="Sanderfoot A."/>
            <person name="Schween G."/>
            <person name="Shiu S.-H."/>
            <person name="Stueber K."/>
            <person name="Theodoulou F.L."/>
            <person name="Tu H."/>
            <person name="Van de Peer Y."/>
            <person name="Verrier P.J."/>
            <person name="Waters E."/>
            <person name="Wood A."/>
            <person name="Yang L."/>
            <person name="Cove D."/>
            <person name="Cuming A."/>
            <person name="Hasebe M."/>
            <person name="Lucas S."/>
            <person name="Mishler D.B."/>
            <person name="Reski R."/>
            <person name="Grigoriev I."/>
            <person name="Quatrano R.S."/>
            <person name="Boore J.L."/>
        </authorList>
    </citation>
    <scope>NUCLEOTIDE SEQUENCE [LARGE SCALE GENOMIC DNA]</scope>
    <source>
        <strain evidence="3 4">cv. Gransden 2004</strain>
    </source>
</reference>
<dbReference type="SUPFAM" id="SSF52833">
    <property type="entry name" value="Thioredoxin-like"/>
    <property type="match status" value="1"/>
</dbReference>
<evidence type="ECO:0008006" key="5">
    <source>
        <dbReference type="Google" id="ProtNLM"/>
    </source>
</evidence>
<evidence type="ECO:0000313" key="2">
    <source>
        <dbReference type="EMBL" id="PNR57318.1"/>
    </source>
</evidence>
<evidence type="ECO:0000313" key="3">
    <source>
        <dbReference type="EnsemblPlants" id="Pp3c3_11900V3.1"/>
    </source>
</evidence>
<dbReference type="EnsemblPlants" id="Pp3c3_11900V3.1">
    <property type="protein sequence ID" value="Pp3c3_11900V3.1"/>
    <property type="gene ID" value="Pp3c3_11900"/>
</dbReference>
<dbReference type="EnsemblPlants" id="Pp3c3_11900V3.2">
    <property type="protein sequence ID" value="Pp3c3_11900V3.2"/>
    <property type="gene ID" value="Pp3c3_11900"/>
</dbReference>
<feature type="region of interest" description="Disordered" evidence="1">
    <location>
        <begin position="280"/>
        <end position="302"/>
    </location>
</feature>
<feature type="compositionally biased region" description="Polar residues" evidence="1">
    <location>
        <begin position="20"/>
        <end position="29"/>
    </location>
</feature>
<evidence type="ECO:0000256" key="1">
    <source>
        <dbReference type="SAM" id="MobiDB-lite"/>
    </source>
</evidence>
<dbReference type="RefSeq" id="XP_024371645.1">
    <property type="nucleotide sequence ID" value="XM_024515877.2"/>
</dbReference>
<dbReference type="KEGG" id="ppp:112280413"/>
<dbReference type="STRING" id="3218.A0A2K1KU70"/>
<keyword evidence="4" id="KW-1185">Reference proteome</keyword>
<feature type="region of interest" description="Disordered" evidence="1">
    <location>
        <begin position="17"/>
        <end position="39"/>
    </location>
</feature>
<dbReference type="OMA" id="LPIDYWD"/>